<evidence type="ECO:0000256" key="5">
    <source>
        <dbReference type="ARBA" id="ARBA00023237"/>
    </source>
</evidence>
<evidence type="ECO:0000313" key="9">
    <source>
        <dbReference type="EMBL" id="MVZ62655.1"/>
    </source>
</evidence>
<dbReference type="InterPro" id="IPR033985">
    <property type="entry name" value="SusD-like_N"/>
</dbReference>
<organism evidence="9 10">
    <name type="scientific">Sphingobacterium humi</name>
    <dbReference type="NCBI Taxonomy" id="1796905"/>
    <lineage>
        <taxon>Bacteria</taxon>
        <taxon>Pseudomonadati</taxon>
        <taxon>Bacteroidota</taxon>
        <taxon>Sphingobacteriia</taxon>
        <taxon>Sphingobacteriales</taxon>
        <taxon>Sphingobacteriaceae</taxon>
        <taxon>Sphingobacterium</taxon>
    </lineage>
</organism>
<keyword evidence="5" id="KW-0998">Cell outer membrane</keyword>
<gene>
    <name evidence="9" type="ORF">GQF63_11520</name>
</gene>
<evidence type="ECO:0000256" key="4">
    <source>
        <dbReference type="ARBA" id="ARBA00023136"/>
    </source>
</evidence>
<accession>A0A6N8KYX0</accession>
<evidence type="ECO:0000256" key="1">
    <source>
        <dbReference type="ARBA" id="ARBA00004442"/>
    </source>
</evidence>
<evidence type="ECO:0000256" key="2">
    <source>
        <dbReference type="ARBA" id="ARBA00006275"/>
    </source>
</evidence>
<proteinExistence type="inferred from homology"/>
<feature type="signal peptide" evidence="6">
    <location>
        <begin position="1"/>
        <end position="23"/>
    </location>
</feature>
<dbReference type="EMBL" id="WSQA01000008">
    <property type="protein sequence ID" value="MVZ62655.1"/>
    <property type="molecule type" value="Genomic_DNA"/>
</dbReference>
<comment type="caution">
    <text evidence="9">The sequence shown here is derived from an EMBL/GenBank/DDBJ whole genome shotgun (WGS) entry which is preliminary data.</text>
</comment>
<feature type="domain" description="RagB/SusD" evidence="7">
    <location>
        <begin position="371"/>
        <end position="503"/>
    </location>
</feature>
<comment type="similarity">
    <text evidence="2">Belongs to the SusD family.</text>
</comment>
<keyword evidence="4" id="KW-0472">Membrane</keyword>
<dbReference type="AlphaFoldDB" id="A0A6N8KYX0"/>
<comment type="subcellular location">
    <subcellularLocation>
        <location evidence="1">Cell outer membrane</location>
    </subcellularLocation>
</comment>
<dbReference type="GO" id="GO:0009279">
    <property type="term" value="C:cell outer membrane"/>
    <property type="evidence" value="ECO:0007669"/>
    <property type="project" value="UniProtKB-SubCell"/>
</dbReference>
<dbReference type="InterPro" id="IPR012944">
    <property type="entry name" value="SusD_RagB_dom"/>
</dbReference>
<dbReference type="InterPro" id="IPR011990">
    <property type="entry name" value="TPR-like_helical_dom_sf"/>
</dbReference>
<dbReference type="SUPFAM" id="SSF48452">
    <property type="entry name" value="TPR-like"/>
    <property type="match status" value="1"/>
</dbReference>
<evidence type="ECO:0000256" key="6">
    <source>
        <dbReference type="SAM" id="SignalP"/>
    </source>
</evidence>
<sequence length="506" mass="56733">MKLLSITSILAAVVLFSSCSKFLEEEPSSFVGADGFFKTEEQIKASVNGVYMPLTSIYSQNLIIATEGVTDLAFLNSSSVDAKMEISPANPGMGDDLWQNAYKGVMYANASIAGIKRSTVDEAKKGSYLAEAITLRAVYYYLLTSTFNGVPYYTKNVNSVEVLEEVNKLPRTDANIVRDSLIQDLQAHVELLPQKRTSDITGNRVSAPLAYMLIAKMALWNKKYEVAKEALLKIKEIYGDLAQYPLVDTYYRNKNTPESIFEVQYAWSTTGIKKTTQVACFFTPAKKAGTATYDGVDIPELGDKANPFTSITPSEYFMGLYDVYDPRREIILAYTYNGKNFSRPMANNGTGKAWMGPKFWCPGMQNLADGNNQKVFRYADALLMLAECANELGDTDLAMSSINAVKKRAEEEAIIEREFQLASYPGKAEFFKEVQEERARELMGEYGRKYDLVRWDIYAASIQNTIAEEFPDIKSNFRPYHRYYPIPDVEVVKSEGALSNPEYTGQ</sequence>
<dbReference type="RefSeq" id="WP_160369386.1">
    <property type="nucleotide sequence ID" value="NZ_WSQA01000008.1"/>
</dbReference>
<protein>
    <submittedName>
        <fullName evidence="9">RagB/SusD family nutrient uptake outer membrane protein</fullName>
    </submittedName>
</protein>
<feature type="chain" id="PRO_5026799940" evidence="6">
    <location>
        <begin position="24"/>
        <end position="506"/>
    </location>
</feature>
<dbReference type="OrthoDB" id="5694214at2"/>
<name>A0A6N8KYX0_9SPHI</name>
<keyword evidence="10" id="KW-1185">Reference proteome</keyword>
<dbReference type="Gene3D" id="1.25.40.390">
    <property type="match status" value="1"/>
</dbReference>
<reference evidence="9 10" key="1">
    <citation type="submission" date="2019-12" db="EMBL/GenBank/DDBJ databases">
        <authorList>
            <person name="Dong K."/>
        </authorList>
    </citation>
    <scope>NUCLEOTIDE SEQUENCE [LARGE SCALE GENOMIC DNA]</scope>
    <source>
        <strain evidence="9 10">JCM 31225</strain>
    </source>
</reference>
<keyword evidence="3 6" id="KW-0732">Signal</keyword>
<dbReference type="Pfam" id="PF14322">
    <property type="entry name" value="SusD-like_3"/>
    <property type="match status" value="1"/>
</dbReference>
<dbReference type="PROSITE" id="PS51257">
    <property type="entry name" value="PROKAR_LIPOPROTEIN"/>
    <property type="match status" value="1"/>
</dbReference>
<feature type="domain" description="SusD-like N-terminal" evidence="8">
    <location>
        <begin position="21"/>
        <end position="219"/>
    </location>
</feature>
<dbReference type="Pfam" id="PF07980">
    <property type="entry name" value="SusD_RagB"/>
    <property type="match status" value="1"/>
</dbReference>
<evidence type="ECO:0000259" key="8">
    <source>
        <dbReference type="Pfam" id="PF14322"/>
    </source>
</evidence>
<evidence type="ECO:0000259" key="7">
    <source>
        <dbReference type="Pfam" id="PF07980"/>
    </source>
</evidence>
<dbReference type="Proteomes" id="UP000435036">
    <property type="component" value="Unassembled WGS sequence"/>
</dbReference>
<evidence type="ECO:0000256" key="3">
    <source>
        <dbReference type="ARBA" id="ARBA00022729"/>
    </source>
</evidence>
<evidence type="ECO:0000313" key="10">
    <source>
        <dbReference type="Proteomes" id="UP000435036"/>
    </source>
</evidence>